<dbReference type="GO" id="GO:0005783">
    <property type="term" value="C:endoplasmic reticulum"/>
    <property type="evidence" value="ECO:0007669"/>
    <property type="project" value="UniProtKB-ARBA"/>
</dbReference>
<reference evidence="3" key="4">
    <citation type="submission" date="2019-03" db="UniProtKB">
        <authorList>
            <consortium name="EnsemblPlants"/>
        </authorList>
    </citation>
    <scope>IDENTIFICATION</scope>
</reference>
<evidence type="ECO:0000313" key="4">
    <source>
        <dbReference type="Proteomes" id="UP000015105"/>
    </source>
</evidence>
<evidence type="ECO:0000256" key="2">
    <source>
        <dbReference type="SAM" id="MobiDB-lite"/>
    </source>
</evidence>
<accession>A0A453LUE2</accession>
<reference evidence="4" key="1">
    <citation type="journal article" date="2014" name="Science">
        <title>Ancient hybridizations among the ancestral genomes of bread wheat.</title>
        <authorList>
            <consortium name="International Wheat Genome Sequencing Consortium,"/>
            <person name="Marcussen T."/>
            <person name="Sandve S.R."/>
            <person name="Heier L."/>
            <person name="Spannagl M."/>
            <person name="Pfeifer M."/>
            <person name="Jakobsen K.S."/>
            <person name="Wulff B.B."/>
            <person name="Steuernagel B."/>
            <person name="Mayer K.F."/>
            <person name="Olsen O.A."/>
        </authorList>
    </citation>
    <scope>NUCLEOTIDE SEQUENCE [LARGE SCALE GENOMIC DNA]</scope>
    <source>
        <strain evidence="4">cv. AL8/78</strain>
    </source>
</reference>
<feature type="compositionally biased region" description="Basic residues" evidence="2">
    <location>
        <begin position="277"/>
        <end position="290"/>
    </location>
</feature>
<evidence type="ECO:0000256" key="1">
    <source>
        <dbReference type="SAM" id="Coils"/>
    </source>
</evidence>
<feature type="compositionally biased region" description="Acidic residues" evidence="2">
    <location>
        <begin position="236"/>
        <end position="257"/>
    </location>
</feature>
<feature type="compositionally biased region" description="Basic and acidic residues" evidence="2">
    <location>
        <begin position="391"/>
        <end position="405"/>
    </location>
</feature>
<dbReference type="PANTHER" id="PTHR36335:SF1">
    <property type="entry name" value="CHAPERONE DNAJ-DOMAIN SUPERFAMILY PROTEIN"/>
    <property type="match status" value="1"/>
</dbReference>
<reference evidence="4" key="2">
    <citation type="journal article" date="2017" name="Nat. Plants">
        <title>The Aegilops tauschii genome reveals multiple impacts of transposons.</title>
        <authorList>
            <person name="Zhao G."/>
            <person name="Zou C."/>
            <person name="Li K."/>
            <person name="Wang K."/>
            <person name="Li T."/>
            <person name="Gao L."/>
            <person name="Zhang X."/>
            <person name="Wang H."/>
            <person name="Yang Z."/>
            <person name="Liu X."/>
            <person name="Jiang W."/>
            <person name="Mao L."/>
            <person name="Kong X."/>
            <person name="Jiao Y."/>
            <person name="Jia J."/>
        </authorList>
    </citation>
    <scope>NUCLEOTIDE SEQUENCE [LARGE SCALE GENOMIC DNA]</scope>
    <source>
        <strain evidence="4">cv. AL8/78</strain>
    </source>
</reference>
<evidence type="ECO:0008006" key="5">
    <source>
        <dbReference type="Google" id="ProtNLM"/>
    </source>
</evidence>
<feature type="region of interest" description="Disordered" evidence="2">
    <location>
        <begin position="177"/>
        <end position="315"/>
    </location>
</feature>
<feature type="compositionally biased region" description="Polar residues" evidence="2">
    <location>
        <begin position="177"/>
        <end position="188"/>
    </location>
</feature>
<feature type="compositionally biased region" description="Low complexity" evidence="2">
    <location>
        <begin position="293"/>
        <end position="303"/>
    </location>
</feature>
<proteinExistence type="predicted"/>
<feature type="region of interest" description="Disordered" evidence="2">
    <location>
        <begin position="434"/>
        <end position="455"/>
    </location>
</feature>
<feature type="coiled-coil region" evidence="1">
    <location>
        <begin position="562"/>
        <end position="607"/>
    </location>
</feature>
<dbReference type="PANTHER" id="PTHR36335">
    <property type="entry name" value="CHAPERONE DNAJ-DOMAIN SUPERFAMILY PROTEIN"/>
    <property type="match status" value="1"/>
</dbReference>
<keyword evidence="4" id="KW-1185">Reference proteome</keyword>
<keyword evidence="1" id="KW-0175">Coiled coil</keyword>
<reference evidence="3" key="5">
    <citation type="journal article" date="2021" name="G3 (Bethesda)">
        <title>Aegilops tauschii genome assembly Aet v5.0 features greater sequence contiguity and improved annotation.</title>
        <authorList>
            <person name="Wang L."/>
            <person name="Zhu T."/>
            <person name="Rodriguez J.C."/>
            <person name="Deal K.R."/>
            <person name="Dubcovsky J."/>
            <person name="McGuire P.E."/>
            <person name="Lux T."/>
            <person name="Spannagl M."/>
            <person name="Mayer K.F.X."/>
            <person name="Baldrich P."/>
            <person name="Meyers B.C."/>
            <person name="Huo N."/>
            <person name="Gu Y.Q."/>
            <person name="Zhou H."/>
            <person name="Devos K.M."/>
            <person name="Bennetzen J.L."/>
            <person name="Unver T."/>
            <person name="Budak H."/>
            <person name="Gulick P.J."/>
            <person name="Galiba G."/>
            <person name="Kalapos B."/>
            <person name="Nelson D.R."/>
            <person name="Li P."/>
            <person name="You F.M."/>
            <person name="Luo M.C."/>
            <person name="Dvorak J."/>
        </authorList>
    </citation>
    <scope>NUCLEOTIDE SEQUENCE [LARGE SCALE GENOMIC DNA]</scope>
    <source>
        <strain evidence="3">cv. AL8/78</strain>
    </source>
</reference>
<dbReference type="Gene3D" id="1.10.287.110">
    <property type="entry name" value="DnaJ domain"/>
    <property type="match status" value="1"/>
</dbReference>
<feature type="compositionally biased region" description="Basic and acidic residues" evidence="2">
    <location>
        <begin position="362"/>
        <end position="374"/>
    </location>
</feature>
<dbReference type="STRING" id="200361.A0A453LUE2"/>
<evidence type="ECO:0000313" key="3">
    <source>
        <dbReference type="EnsemblPlants" id="AET5Gv20910600.2"/>
    </source>
</evidence>
<reference evidence="3" key="3">
    <citation type="journal article" date="2017" name="Nature">
        <title>Genome sequence of the progenitor of the wheat D genome Aegilops tauschii.</title>
        <authorList>
            <person name="Luo M.C."/>
            <person name="Gu Y.Q."/>
            <person name="Puiu D."/>
            <person name="Wang H."/>
            <person name="Twardziok S.O."/>
            <person name="Deal K.R."/>
            <person name="Huo N."/>
            <person name="Zhu T."/>
            <person name="Wang L."/>
            <person name="Wang Y."/>
            <person name="McGuire P.E."/>
            <person name="Liu S."/>
            <person name="Long H."/>
            <person name="Ramasamy R.K."/>
            <person name="Rodriguez J.C."/>
            <person name="Van S.L."/>
            <person name="Yuan L."/>
            <person name="Wang Z."/>
            <person name="Xia Z."/>
            <person name="Xiao L."/>
            <person name="Anderson O.D."/>
            <person name="Ouyang S."/>
            <person name="Liang Y."/>
            <person name="Zimin A.V."/>
            <person name="Pertea G."/>
            <person name="Qi P."/>
            <person name="Bennetzen J.L."/>
            <person name="Dai X."/>
            <person name="Dawson M.W."/>
            <person name="Muller H.G."/>
            <person name="Kugler K."/>
            <person name="Rivarola-Duarte L."/>
            <person name="Spannagl M."/>
            <person name="Mayer K.F.X."/>
            <person name="Lu F.H."/>
            <person name="Bevan M.W."/>
            <person name="Leroy P."/>
            <person name="Li P."/>
            <person name="You F.M."/>
            <person name="Sun Q."/>
            <person name="Liu Z."/>
            <person name="Lyons E."/>
            <person name="Wicker T."/>
            <person name="Salzberg S.L."/>
            <person name="Devos K.M."/>
            <person name="Dvorak J."/>
        </authorList>
    </citation>
    <scope>NUCLEOTIDE SEQUENCE [LARGE SCALE GENOMIC DNA]</scope>
    <source>
        <strain evidence="3">cv. AL8/78</strain>
    </source>
</reference>
<feature type="compositionally biased region" description="Low complexity" evidence="2">
    <location>
        <begin position="206"/>
        <end position="221"/>
    </location>
</feature>
<sequence length="694" mass="76283">PAGRLVSSPRVASTPPRVSPSPLPPPAAAGEERKPLQEEEEEEANSDPRPAPPRPQSNQSPPNLAAAAAGSPSNPREEGGQGCASASLGSPCPSRPARLLCCCRSRCPMSWRDPAVPAMGRCNSRPQPVPPATPHPPPVVVIDEDEDDVATESEVFIIDDDDDDDVEIARVTAACSSKKGNSFSSNVINIEDDDEEEEEEEGGRAGPSMAGAGSPAATTTPVRASPRNRYGLDYVSDSEDSDLSEGPDSDSDGDGSSDCEILGDTGTARKVWEKAASRRTMHHHPPHRKDGRATTSASSAESSTHYDETPENLFTPVCPLDNDIFKYFSDPFNPAGQSSTNGAKHGTGPSSVPTAQEGLMDNDSHGKETEDHNPARNLDPDMAYKAPVPPERSHHSHLDETMKPEGHTSYSFVSANRFFPAYAADCKDDSPIFVSTPERMDEKIPEGTSLAKDGRTAHNEAAKQKKKMCFAPDDDSCVDQLTEDPVFTSRLGGLRQSGEYFNNNAPTNEASGTCSLPQKDLVEDPEKLRQSSMIIGGREKHKESDEYKRAQEEEWASRQRQLAIQAEEAKEAKRLRKRKKAEALRLLDMEKRQKQRLEEVRETQRKSEETIQMKEQCRGAVRLELEIIERRYTDMASILRALGIPVEGGEVKAAYKQALLKFHPDRVSRNDIYEQVKAEETFKFISRFKEKLRI</sequence>
<feature type="compositionally biased region" description="Pro residues" evidence="2">
    <location>
        <begin position="127"/>
        <end position="139"/>
    </location>
</feature>
<protein>
    <recommendedName>
        <fullName evidence="5">J domain-containing protein</fullName>
    </recommendedName>
</protein>
<feature type="region of interest" description="Disordered" evidence="2">
    <location>
        <begin position="1"/>
        <end position="94"/>
    </location>
</feature>
<feature type="compositionally biased region" description="Pro residues" evidence="2">
    <location>
        <begin position="17"/>
        <end position="27"/>
    </location>
</feature>
<dbReference type="Proteomes" id="UP000015105">
    <property type="component" value="Chromosome 5D"/>
</dbReference>
<dbReference type="InterPro" id="IPR036869">
    <property type="entry name" value="J_dom_sf"/>
</dbReference>
<name>A0A453LUE2_AEGTS</name>
<feature type="compositionally biased region" description="Polar residues" evidence="2">
    <location>
        <begin position="335"/>
        <end position="354"/>
    </location>
</feature>
<organism evidence="3 4">
    <name type="scientific">Aegilops tauschii subsp. strangulata</name>
    <name type="common">Goatgrass</name>
    <dbReference type="NCBI Taxonomy" id="200361"/>
    <lineage>
        <taxon>Eukaryota</taxon>
        <taxon>Viridiplantae</taxon>
        <taxon>Streptophyta</taxon>
        <taxon>Embryophyta</taxon>
        <taxon>Tracheophyta</taxon>
        <taxon>Spermatophyta</taxon>
        <taxon>Magnoliopsida</taxon>
        <taxon>Liliopsida</taxon>
        <taxon>Poales</taxon>
        <taxon>Poaceae</taxon>
        <taxon>BOP clade</taxon>
        <taxon>Pooideae</taxon>
        <taxon>Triticodae</taxon>
        <taxon>Triticeae</taxon>
        <taxon>Triticinae</taxon>
        <taxon>Aegilops</taxon>
    </lineage>
</organism>
<dbReference type="AlphaFoldDB" id="A0A453LUE2"/>
<dbReference type="SUPFAM" id="SSF46565">
    <property type="entry name" value="Chaperone J-domain"/>
    <property type="match status" value="1"/>
</dbReference>
<feature type="region of interest" description="Disordered" evidence="2">
    <location>
        <begin position="331"/>
        <end position="405"/>
    </location>
</feature>
<dbReference type="EnsemblPlants" id="AET5Gv20910600.2">
    <property type="protein sequence ID" value="AET5Gv20910600.2"/>
    <property type="gene ID" value="AET5Gv20910600"/>
</dbReference>
<feature type="region of interest" description="Disordered" evidence="2">
    <location>
        <begin position="120"/>
        <end position="141"/>
    </location>
</feature>
<dbReference type="InterPro" id="IPR001623">
    <property type="entry name" value="DnaJ_domain"/>
</dbReference>
<feature type="compositionally biased region" description="Acidic residues" evidence="2">
    <location>
        <begin position="190"/>
        <end position="201"/>
    </location>
</feature>
<dbReference type="Gramene" id="AET5Gv20910600.2">
    <property type="protein sequence ID" value="AET5Gv20910600.2"/>
    <property type="gene ID" value="AET5Gv20910600"/>
</dbReference>
<dbReference type="CDD" id="cd06257">
    <property type="entry name" value="DnaJ"/>
    <property type="match status" value="1"/>
</dbReference>